<proteinExistence type="predicted"/>
<evidence type="ECO:0000256" key="6">
    <source>
        <dbReference type="SAM" id="Phobius"/>
    </source>
</evidence>
<accession>A0ABW6A8Y6</accession>
<keyword evidence="4 6" id="KW-1133">Transmembrane helix</keyword>
<keyword evidence="2" id="KW-1003">Cell membrane</keyword>
<feature type="transmembrane region" description="Helical" evidence="6">
    <location>
        <begin position="245"/>
        <end position="268"/>
    </location>
</feature>
<name>A0ABW6A8Y6_9BACT</name>
<dbReference type="PANTHER" id="PTHR30213">
    <property type="entry name" value="INNER MEMBRANE PROTEIN YHJD"/>
    <property type="match status" value="1"/>
</dbReference>
<feature type="transmembrane region" description="Helical" evidence="6">
    <location>
        <begin position="280"/>
        <end position="302"/>
    </location>
</feature>
<dbReference type="InterPro" id="IPR017039">
    <property type="entry name" value="Virul_fac_BrkB"/>
</dbReference>
<dbReference type="NCBIfam" id="TIGR00765">
    <property type="entry name" value="yihY_not_rbn"/>
    <property type="match status" value="1"/>
</dbReference>
<feature type="transmembrane region" description="Helical" evidence="6">
    <location>
        <begin position="131"/>
        <end position="153"/>
    </location>
</feature>
<dbReference type="Pfam" id="PF03631">
    <property type="entry name" value="Virul_fac_BrkB"/>
    <property type="match status" value="1"/>
</dbReference>
<dbReference type="PANTHER" id="PTHR30213:SF0">
    <property type="entry name" value="UPF0761 MEMBRANE PROTEIN YIHY"/>
    <property type="match status" value="1"/>
</dbReference>
<evidence type="ECO:0000256" key="2">
    <source>
        <dbReference type="ARBA" id="ARBA00022475"/>
    </source>
</evidence>
<feature type="transmembrane region" description="Helical" evidence="6">
    <location>
        <begin position="65"/>
        <end position="90"/>
    </location>
</feature>
<evidence type="ECO:0000313" key="8">
    <source>
        <dbReference type="Proteomes" id="UP001597511"/>
    </source>
</evidence>
<protein>
    <submittedName>
        <fullName evidence="7">YihY/virulence factor BrkB family protein</fullName>
    </submittedName>
</protein>
<reference evidence="8" key="1">
    <citation type="journal article" date="2019" name="Int. J. Syst. Evol. Microbiol.">
        <title>The Global Catalogue of Microorganisms (GCM) 10K type strain sequencing project: providing services to taxonomists for standard genome sequencing and annotation.</title>
        <authorList>
            <consortium name="The Broad Institute Genomics Platform"/>
            <consortium name="The Broad Institute Genome Sequencing Center for Infectious Disease"/>
            <person name="Wu L."/>
            <person name="Ma J."/>
        </authorList>
    </citation>
    <scope>NUCLEOTIDE SEQUENCE [LARGE SCALE GENOMIC DNA]</scope>
    <source>
        <strain evidence="8">KCTC 23299</strain>
    </source>
</reference>
<keyword evidence="3 6" id="KW-0812">Transmembrane</keyword>
<comment type="subcellular location">
    <subcellularLocation>
        <location evidence="1">Cell membrane</location>
        <topology evidence="1">Multi-pass membrane protein</topology>
    </subcellularLocation>
</comment>
<sequence length="330" mass="37820">MKSFFTQIANFFLFFKRWLLTSPPVKFVIRGSKKWKPPGFQGIPLFDVIEFFFKQVKTVGMSERAAAVSFNFVMAIPPSLIFLFTLVPFFPINRQFEFELYNLIRSIIPGDENNGAIISFLKDFINKPRSGLLSIGFLLSLFFSSNAMIGIMRSFDKNYVGFRKRKGLQKRRDALKITLVLFFFIILCIVLLVLQGTVLKWLGIQNANVRSVLNMVRWVLIIILFFTSISYIYRNAPAVHKKWRFINPGSILAAFLMILFTLAFSWWVTNFSNYNELYGSISAILIIMLLIFFNSLVLMIGFELNVSINALKKIADERAAATASGKEIPA</sequence>
<dbReference type="Proteomes" id="UP001597511">
    <property type="component" value="Unassembled WGS sequence"/>
</dbReference>
<feature type="transmembrane region" description="Helical" evidence="6">
    <location>
        <begin position="174"/>
        <end position="195"/>
    </location>
</feature>
<evidence type="ECO:0000313" key="7">
    <source>
        <dbReference type="EMBL" id="MFD2921825.1"/>
    </source>
</evidence>
<keyword evidence="5 6" id="KW-0472">Membrane</keyword>
<evidence type="ECO:0000256" key="5">
    <source>
        <dbReference type="ARBA" id="ARBA00023136"/>
    </source>
</evidence>
<evidence type="ECO:0000256" key="4">
    <source>
        <dbReference type="ARBA" id="ARBA00022989"/>
    </source>
</evidence>
<comment type="caution">
    <text evidence="7">The sequence shown here is derived from an EMBL/GenBank/DDBJ whole genome shotgun (WGS) entry which is preliminary data.</text>
</comment>
<dbReference type="EMBL" id="JBHUOZ010000003">
    <property type="protein sequence ID" value="MFD2921825.1"/>
    <property type="molecule type" value="Genomic_DNA"/>
</dbReference>
<gene>
    <name evidence="7" type="ORF">ACFS6H_19050</name>
</gene>
<dbReference type="PIRSF" id="PIRSF035875">
    <property type="entry name" value="RNase_BN"/>
    <property type="match status" value="1"/>
</dbReference>
<keyword evidence="8" id="KW-1185">Reference proteome</keyword>
<evidence type="ECO:0000256" key="3">
    <source>
        <dbReference type="ARBA" id="ARBA00022692"/>
    </source>
</evidence>
<organism evidence="7 8">
    <name type="scientific">Terrimonas rubra</name>
    <dbReference type="NCBI Taxonomy" id="1035890"/>
    <lineage>
        <taxon>Bacteria</taxon>
        <taxon>Pseudomonadati</taxon>
        <taxon>Bacteroidota</taxon>
        <taxon>Chitinophagia</taxon>
        <taxon>Chitinophagales</taxon>
        <taxon>Chitinophagaceae</taxon>
        <taxon>Terrimonas</taxon>
    </lineage>
</organism>
<feature type="transmembrane region" description="Helical" evidence="6">
    <location>
        <begin position="215"/>
        <end position="233"/>
    </location>
</feature>
<dbReference type="RefSeq" id="WP_386102883.1">
    <property type="nucleotide sequence ID" value="NZ_JBHUOZ010000003.1"/>
</dbReference>
<evidence type="ECO:0000256" key="1">
    <source>
        <dbReference type="ARBA" id="ARBA00004651"/>
    </source>
</evidence>